<dbReference type="PANTHER" id="PTHR11102:SF160">
    <property type="entry name" value="ERAD-ASSOCIATED E3 UBIQUITIN-PROTEIN LIGASE COMPONENT HRD3"/>
    <property type="match status" value="1"/>
</dbReference>
<comment type="similarity">
    <text evidence="1">Belongs to the sel-1 family.</text>
</comment>
<dbReference type="SUPFAM" id="SSF144232">
    <property type="entry name" value="HIT/MYND zinc finger-like"/>
    <property type="match status" value="1"/>
</dbReference>
<dbReference type="InterPro" id="IPR050767">
    <property type="entry name" value="Sel1_AlgK"/>
</dbReference>
<evidence type="ECO:0000256" key="1">
    <source>
        <dbReference type="ARBA" id="ARBA00038101"/>
    </source>
</evidence>
<reference evidence="2 3" key="1">
    <citation type="journal article" date="2012" name="Genome Biol.">
        <title>Genome and low-iron response of an oceanic diatom adapted to chronic iron limitation.</title>
        <authorList>
            <person name="Lommer M."/>
            <person name="Specht M."/>
            <person name="Roy A.S."/>
            <person name="Kraemer L."/>
            <person name="Andreson R."/>
            <person name="Gutowska M.A."/>
            <person name="Wolf J."/>
            <person name="Bergner S.V."/>
            <person name="Schilhabel M.B."/>
            <person name="Klostermeier U.C."/>
            <person name="Beiko R.G."/>
            <person name="Rosenstiel P."/>
            <person name="Hippler M."/>
            <person name="Laroche J."/>
        </authorList>
    </citation>
    <scope>NUCLEOTIDE SEQUENCE [LARGE SCALE GENOMIC DNA]</scope>
    <source>
        <strain evidence="2 3">CCMP1005</strain>
    </source>
</reference>
<dbReference type="Gene3D" id="1.25.40.10">
    <property type="entry name" value="Tetratricopeptide repeat domain"/>
    <property type="match status" value="1"/>
</dbReference>
<gene>
    <name evidence="2" type="ORF">THAOC_24033</name>
</gene>
<dbReference type="EMBL" id="AGNL01032335">
    <property type="protein sequence ID" value="EJK56138.1"/>
    <property type="molecule type" value="Genomic_DNA"/>
</dbReference>
<dbReference type="SMART" id="SM00671">
    <property type="entry name" value="SEL1"/>
    <property type="match status" value="3"/>
</dbReference>
<dbReference type="SUPFAM" id="SSF81901">
    <property type="entry name" value="HCP-like"/>
    <property type="match status" value="1"/>
</dbReference>
<sequence length="291" mass="32325">MCELRQGIQRRRQAQTASRLLVKYCGVDCQRAHRKQHKGDCKQRAAELKDEQLYGQGQERSEDDFCPICSLLIPLPMHEHSGFFACCAKKACHGCGLAAQRRGMLESCPFCRTPDPKDNAPVLAQLQTRTDAKDPVATMFLASQYYYGSYGLEKDVPRAIELYTEAAEGGSAEAHAALGKMYYEGEGVEQNQSKGIGHWELAAMQGNVTARCSLGHHEFDEGNYERALRHYLISAKMGCDDSLKTIKNMFAAGLATREQYAGALRGYQVAVEEMKSPQRDEEARAKANVAT</sequence>
<evidence type="ECO:0000313" key="3">
    <source>
        <dbReference type="Proteomes" id="UP000266841"/>
    </source>
</evidence>
<dbReference type="Proteomes" id="UP000266841">
    <property type="component" value="Unassembled WGS sequence"/>
</dbReference>
<dbReference type="InterPro" id="IPR011990">
    <property type="entry name" value="TPR-like_helical_dom_sf"/>
</dbReference>
<dbReference type="AlphaFoldDB" id="K0RQU8"/>
<evidence type="ECO:0000313" key="2">
    <source>
        <dbReference type="EMBL" id="EJK56138.1"/>
    </source>
</evidence>
<name>K0RQU8_THAOC</name>
<dbReference type="Gene3D" id="6.10.140.2220">
    <property type="match status" value="1"/>
</dbReference>
<comment type="caution">
    <text evidence="2">The sequence shown here is derived from an EMBL/GenBank/DDBJ whole genome shotgun (WGS) entry which is preliminary data.</text>
</comment>
<organism evidence="2 3">
    <name type="scientific">Thalassiosira oceanica</name>
    <name type="common">Marine diatom</name>
    <dbReference type="NCBI Taxonomy" id="159749"/>
    <lineage>
        <taxon>Eukaryota</taxon>
        <taxon>Sar</taxon>
        <taxon>Stramenopiles</taxon>
        <taxon>Ochrophyta</taxon>
        <taxon>Bacillariophyta</taxon>
        <taxon>Coscinodiscophyceae</taxon>
        <taxon>Thalassiosirophycidae</taxon>
        <taxon>Thalassiosirales</taxon>
        <taxon>Thalassiosiraceae</taxon>
        <taxon>Thalassiosira</taxon>
    </lineage>
</organism>
<protein>
    <submittedName>
        <fullName evidence="2">Uncharacterized protein</fullName>
    </submittedName>
</protein>
<dbReference type="PANTHER" id="PTHR11102">
    <property type="entry name" value="SEL-1-LIKE PROTEIN"/>
    <property type="match status" value="1"/>
</dbReference>
<proteinExistence type="inferred from homology"/>
<accession>K0RQU8</accession>
<dbReference type="InterPro" id="IPR006597">
    <property type="entry name" value="Sel1-like"/>
</dbReference>
<dbReference type="Pfam" id="PF08238">
    <property type="entry name" value="Sel1"/>
    <property type="match status" value="3"/>
</dbReference>
<keyword evidence="3" id="KW-1185">Reference proteome</keyword>